<dbReference type="Gene3D" id="3.40.630.30">
    <property type="match status" value="1"/>
</dbReference>
<keyword evidence="1" id="KW-0472">Membrane</keyword>
<proteinExistence type="predicted"/>
<comment type="caution">
    <text evidence="3">The sequence shown here is derived from an EMBL/GenBank/DDBJ whole genome shotgun (WGS) entry which is preliminary data.</text>
</comment>
<keyword evidence="1" id="KW-0812">Transmembrane</keyword>
<keyword evidence="1" id="KW-1133">Transmembrane helix</keyword>
<dbReference type="PANTHER" id="PTHR42791:SF1">
    <property type="entry name" value="N-ACETYLTRANSFERASE DOMAIN-CONTAINING PROTEIN"/>
    <property type="match status" value="1"/>
</dbReference>
<evidence type="ECO:0000256" key="1">
    <source>
        <dbReference type="SAM" id="Phobius"/>
    </source>
</evidence>
<dbReference type="STRING" id="205917.A0A4Y9Y9Y2"/>
<dbReference type="SUPFAM" id="SSF55729">
    <property type="entry name" value="Acyl-CoA N-acyltransferases (Nat)"/>
    <property type="match status" value="1"/>
</dbReference>
<accession>A0A4Y9Y9Y2</accession>
<dbReference type="PANTHER" id="PTHR42791">
    <property type="entry name" value="GNAT FAMILY ACETYLTRANSFERASE"/>
    <property type="match status" value="1"/>
</dbReference>
<feature type="transmembrane region" description="Helical" evidence="1">
    <location>
        <begin position="20"/>
        <end position="44"/>
    </location>
</feature>
<dbReference type="InterPro" id="IPR000182">
    <property type="entry name" value="GNAT_dom"/>
</dbReference>
<organism evidence="3 4">
    <name type="scientific">Dentipellis fragilis</name>
    <dbReference type="NCBI Taxonomy" id="205917"/>
    <lineage>
        <taxon>Eukaryota</taxon>
        <taxon>Fungi</taxon>
        <taxon>Dikarya</taxon>
        <taxon>Basidiomycota</taxon>
        <taxon>Agaricomycotina</taxon>
        <taxon>Agaricomycetes</taxon>
        <taxon>Russulales</taxon>
        <taxon>Hericiaceae</taxon>
        <taxon>Dentipellis</taxon>
    </lineage>
</organism>
<sequence length="273" mass="29343">MPDATNAPSLGLSSLILNHRIGAIFSSIICAALSFGINCGHGLLGYRSNMDKSAPSSGAKRVDAFEYWDANGSSIDEAVALCLKSFKGDAVTAAFSGGNPELVDLNYRSMILAALHSGEVYFATDASGKIVAIGVWFAPGQELWATEEQRALGFDDVIKASSPKTIEWLMGTYKPTMAEFVPKALSPKAKKDTWFANVIATDPAYQRRGLARALIEPVYQKALANDTILTTCAVSDMNCTVFKKLGWEYKGRVDIPSPVSSDSFPIICLTRGP</sequence>
<evidence type="ECO:0000313" key="3">
    <source>
        <dbReference type="EMBL" id="TFY58708.1"/>
    </source>
</evidence>
<dbReference type="Proteomes" id="UP000298327">
    <property type="component" value="Unassembled WGS sequence"/>
</dbReference>
<name>A0A4Y9Y9Y2_9AGAM</name>
<reference evidence="3 4" key="1">
    <citation type="submission" date="2019-02" db="EMBL/GenBank/DDBJ databases">
        <title>Genome sequencing of the rare red list fungi Dentipellis fragilis.</title>
        <authorList>
            <person name="Buettner E."/>
            <person name="Kellner H."/>
        </authorList>
    </citation>
    <scope>NUCLEOTIDE SEQUENCE [LARGE SCALE GENOMIC DNA]</scope>
    <source>
        <strain evidence="3 4">DSM 105465</strain>
    </source>
</reference>
<evidence type="ECO:0000313" key="4">
    <source>
        <dbReference type="Proteomes" id="UP000298327"/>
    </source>
</evidence>
<protein>
    <recommendedName>
        <fullName evidence="2">N-acetyltransferase domain-containing protein</fullName>
    </recommendedName>
</protein>
<dbReference type="CDD" id="cd04301">
    <property type="entry name" value="NAT_SF"/>
    <property type="match status" value="1"/>
</dbReference>
<dbReference type="AlphaFoldDB" id="A0A4Y9Y9Y2"/>
<evidence type="ECO:0000259" key="2">
    <source>
        <dbReference type="Pfam" id="PF00583"/>
    </source>
</evidence>
<feature type="domain" description="N-acetyltransferase" evidence="2">
    <location>
        <begin position="190"/>
        <end position="242"/>
    </location>
</feature>
<dbReference type="InterPro" id="IPR016181">
    <property type="entry name" value="Acyl_CoA_acyltransferase"/>
</dbReference>
<gene>
    <name evidence="3" type="ORF">EVG20_g8048</name>
</gene>
<dbReference type="Pfam" id="PF00583">
    <property type="entry name" value="Acetyltransf_1"/>
    <property type="match status" value="1"/>
</dbReference>
<dbReference type="InterPro" id="IPR052523">
    <property type="entry name" value="Trichothecene_AcTrans"/>
</dbReference>
<dbReference type="GO" id="GO:0016747">
    <property type="term" value="F:acyltransferase activity, transferring groups other than amino-acyl groups"/>
    <property type="evidence" value="ECO:0007669"/>
    <property type="project" value="InterPro"/>
</dbReference>
<dbReference type="OrthoDB" id="61113at2759"/>
<dbReference type="EMBL" id="SEOQ01000664">
    <property type="protein sequence ID" value="TFY58708.1"/>
    <property type="molecule type" value="Genomic_DNA"/>
</dbReference>
<keyword evidence="4" id="KW-1185">Reference proteome</keyword>